<sequence length="185" mass="21998">MSKEGVQPISSWNNSKYSQNVRQAILYYYWGLCRLEEDEVIKRGRVALVKKKNRLCVVDIIELVTSRYYKEYTKLKTKIGNEEEIFDNSEENKKFAIFDNNIDALPDLIRIEFYLKKLIYILDAMFYDIELKCQQEVTHLDNCTYLVNNLQGKLGENKIVEEEVAFENLLNKHLRLRKAHKICFE</sequence>
<keyword evidence="2" id="KW-1185">Reference proteome</keyword>
<reference evidence="1 2" key="1">
    <citation type="submission" date="2021-06" db="EMBL/GenBank/DDBJ databases">
        <authorList>
            <person name="Kallberg Y."/>
            <person name="Tangrot J."/>
            <person name="Rosling A."/>
        </authorList>
    </citation>
    <scope>NUCLEOTIDE SEQUENCE [LARGE SCALE GENOMIC DNA]</scope>
    <source>
        <strain evidence="1 2">120-4 pot B 10/14</strain>
    </source>
</reference>
<evidence type="ECO:0000313" key="2">
    <source>
        <dbReference type="Proteomes" id="UP000789901"/>
    </source>
</evidence>
<name>A0ABN7WD75_GIGMA</name>
<protein>
    <submittedName>
        <fullName evidence="1">18184_t:CDS:1</fullName>
    </submittedName>
</protein>
<dbReference type="EMBL" id="CAJVQB010040137">
    <property type="protein sequence ID" value="CAG8828079.1"/>
    <property type="molecule type" value="Genomic_DNA"/>
</dbReference>
<comment type="caution">
    <text evidence="1">The sequence shown here is derived from an EMBL/GenBank/DDBJ whole genome shotgun (WGS) entry which is preliminary data.</text>
</comment>
<dbReference type="Proteomes" id="UP000789901">
    <property type="component" value="Unassembled WGS sequence"/>
</dbReference>
<gene>
    <name evidence="1" type="ORF">GMARGA_LOCUS29598</name>
</gene>
<accession>A0ABN7WD75</accession>
<proteinExistence type="predicted"/>
<organism evidence="1 2">
    <name type="scientific">Gigaspora margarita</name>
    <dbReference type="NCBI Taxonomy" id="4874"/>
    <lineage>
        <taxon>Eukaryota</taxon>
        <taxon>Fungi</taxon>
        <taxon>Fungi incertae sedis</taxon>
        <taxon>Mucoromycota</taxon>
        <taxon>Glomeromycotina</taxon>
        <taxon>Glomeromycetes</taxon>
        <taxon>Diversisporales</taxon>
        <taxon>Gigasporaceae</taxon>
        <taxon>Gigaspora</taxon>
    </lineage>
</organism>
<evidence type="ECO:0000313" key="1">
    <source>
        <dbReference type="EMBL" id="CAG8828079.1"/>
    </source>
</evidence>